<dbReference type="InterPro" id="IPR056884">
    <property type="entry name" value="NPHP3-like_N"/>
</dbReference>
<dbReference type="AlphaFoldDB" id="M2Q1S5"/>
<dbReference type="PANTHER" id="PTHR10039">
    <property type="entry name" value="AMELOGENIN"/>
    <property type="match status" value="1"/>
</dbReference>
<dbReference type="InterPro" id="IPR027417">
    <property type="entry name" value="P-loop_NTPase"/>
</dbReference>
<proteinExistence type="predicted"/>
<evidence type="ECO:0000256" key="1">
    <source>
        <dbReference type="ARBA" id="ARBA00022737"/>
    </source>
</evidence>
<reference evidence="3 4" key="1">
    <citation type="journal article" date="2012" name="Proc. Natl. Acad. Sci. U.S.A.">
        <title>Comparative genomics of Ceriporiopsis subvermispora and Phanerochaete chrysosporium provide insight into selective ligninolysis.</title>
        <authorList>
            <person name="Fernandez-Fueyo E."/>
            <person name="Ruiz-Duenas F.J."/>
            <person name="Ferreira P."/>
            <person name="Floudas D."/>
            <person name="Hibbett D.S."/>
            <person name="Canessa P."/>
            <person name="Larrondo L.F."/>
            <person name="James T.Y."/>
            <person name="Seelenfreund D."/>
            <person name="Lobos S."/>
            <person name="Polanco R."/>
            <person name="Tello M."/>
            <person name="Honda Y."/>
            <person name="Watanabe T."/>
            <person name="Watanabe T."/>
            <person name="Ryu J.S."/>
            <person name="Kubicek C.P."/>
            <person name="Schmoll M."/>
            <person name="Gaskell J."/>
            <person name="Hammel K.E."/>
            <person name="St John F.J."/>
            <person name="Vanden Wymelenberg A."/>
            <person name="Sabat G."/>
            <person name="Splinter BonDurant S."/>
            <person name="Syed K."/>
            <person name="Yadav J.S."/>
            <person name="Doddapaneni H."/>
            <person name="Subramanian V."/>
            <person name="Lavin J.L."/>
            <person name="Oguiza J.A."/>
            <person name="Perez G."/>
            <person name="Pisabarro A.G."/>
            <person name="Ramirez L."/>
            <person name="Santoyo F."/>
            <person name="Master E."/>
            <person name="Coutinho P.M."/>
            <person name="Henrissat B."/>
            <person name="Lombard V."/>
            <person name="Magnuson J.K."/>
            <person name="Kuees U."/>
            <person name="Hori C."/>
            <person name="Igarashi K."/>
            <person name="Samejima M."/>
            <person name="Held B.W."/>
            <person name="Barry K.W."/>
            <person name="LaButti K.M."/>
            <person name="Lapidus A."/>
            <person name="Lindquist E.A."/>
            <person name="Lucas S.M."/>
            <person name="Riley R."/>
            <person name="Salamov A.A."/>
            <person name="Hoffmeister D."/>
            <person name="Schwenk D."/>
            <person name="Hadar Y."/>
            <person name="Yarden O."/>
            <person name="de Vries R.P."/>
            <person name="Wiebenga A."/>
            <person name="Stenlid J."/>
            <person name="Eastwood D."/>
            <person name="Grigoriev I.V."/>
            <person name="Berka R.M."/>
            <person name="Blanchette R.A."/>
            <person name="Kersten P."/>
            <person name="Martinez A.T."/>
            <person name="Vicuna R."/>
            <person name="Cullen D."/>
        </authorList>
    </citation>
    <scope>NUCLEOTIDE SEQUENCE [LARGE SCALE GENOMIC DNA]</scope>
    <source>
        <strain evidence="3 4">B</strain>
    </source>
</reference>
<evidence type="ECO:0000259" key="2">
    <source>
        <dbReference type="PROSITE" id="PS50837"/>
    </source>
</evidence>
<accession>M2Q1S5</accession>
<name>M2Q1S5_CERS8</name>
<feature type="non-terminal residue" evidence="3">
    <location>
        <position position="231"/>
    </location>
</feature>
<dbReference type="Proteomes" id="UP000016930">
    <property type="component" value="Unassembled WGS sequence"/>
</dbReference>
<evidence type="ECO:0000313" key="3">
    <source>
        <dbReference type="EMBL" id="EMD30768.1"/>
    </source>
</evidence>
<dbReference type="OrthoDB" id="3228837at2759"/>
<dbReference type="Pfam" id="PF24883">
    <property type="entry name" value="NPHP3_N"/>
    <property type="match status" value="1"/>
</dbReference>
<dbReference type="InterPro" id="IPR007111">
    <property type="entry name" value="NACHT_NTPase"/>
</dbReference>
<organism evidence="3 4">
    <name type="scientific">Ceriporiopsis subvermispora (strain B)</name>
    <name type="common">White-rot fungus</name>
    <name type="synonym">Gelatoporia subvermispora</name>
    <dbReference type="NCBI Taxonomy" id="914234"/>
    <lineage>
        <taxon>Eukaryota</taxon>
        <taxon>Fungi</taxon>
        <taxon>Dikarya</taxon>
        <taxon>Basidiomycota</taxon>
        <taxon>Agaricomycotina</taxon>
        <taxon>Agaricomycetes</taxon>
        <taxon>Polyporales</taxon>
        <taxon>Gelatoporiaceae</taxon>
        <taxon>Gelatoporia</taxon>
    </lineage>
</organism>
<feature type="domain" description="NACHT" evidence="2">
    <location>
        <begin position="43"/>
        <end position="191"/>
    </location>
</feature>
<dbReference type="EMBL" id="KB445852">
    <property type="protein sequence ID" value="EMD30768.1"/>
    <property type="molecule type" value="Genomic_DNA"/>
</dbReference>
<dbReference type="HOGENOM" id="CLU_000288_6_8_1"/>
<dbReference type="SUPFAM" id="SSF52540">
    <property type="entry name" value="P-loop containing nucleoside triphosphate hydrolases"/>
    <property type="match status" value="1"/>
</dbReference>
<keyword evidence="1" id="KW-0677">Repeat</keyword>
<feature type="non-terminal residue" evidence="3">
    <location>
        <position position="1"/>
    </location>
</feature>
<dbReference type="Gene3D" id="3.40.50.300">
    <property type="entry name" value="P-loop containing nucleotide triphosphate hydrolases"/>
    <property type="match status" value="1"/>
</dbReference>
<sequence length="231" mass="25510">LKPANASYKSTLTEAKSHLQSGTRSQILRDLAEWVDGDEPSHCVYVLHGPAGMGKSSIAHALCSQLADTSLGASFFFIRGSISDASCLFPSLAYQLAYSVHDLFAPIAEAARSHLQNGQSQMLEHQLIDLLKFPLEQLAQKLGKPLLLVVDGIDECLNDPEGVVPRMLQLLCRLTLEIPILRVLIATRPEAYIMSALQHSEHSDIIRLRDLSKEPHVDDDIRLFIGTEFQS</sequence>
<keyword evidence="4" id="KW-1185">Reference proteome</keyword>
<evidence type="ECO:0000313" key="4">
    <source>
        <dbReference type="Proteomes" id="UP000016930"/>
    </source>
</evidence>
<protein>
    <recommendedName>
        <fullName evidence="2">NACHT domain-containing protein</fullName>
    </recommendedName>
</protein>
<dbReference type="STRING" id="914234.M2Q1S5"/>
<dbReference type="PROSITE" id="PS50837">
    <property type="entry name" value="NACHT"/>
    <property type="match status" value="1"/>
</dbReference>
<gene>
    <name evidence="3" type="ORF">CERSUDRAFT_24601</name>
</gene>
<dbReference type="PANTHER" id="PTHR10039:SF14">
    <property type="entry name" value="NACHT DOMAIN-CONTAINING PROTEIN"/>
    <property type="match status" value="1"/>
</dbReference>